<proteinExistence type="predicted"/>
<organism evidence="1 2">
    <name type="scientific">Dreissena polymorpha</name>
    <name type="common">Zebra mussel</name>
    <name type="synonym">Mytilus polymorpha</name>
    <dbReference type="NCBI Taxonomy" id="45954"/>
    <lineage>
        <taxon>Eukaryota</taxon>
        <taxon>Metazoa</taxon>
        <taxon>Spiralia</taxon>
        <taxon>Lophotrochozoa</taxon>
        <taxon>Mollusca</taxon>
        <taxon>Bivalvia</taxon>
        <taxon>Autobranchia</taxon>
        <taxon>Heteroconchia</taxon>
        <taxon>Euheterodonta</taxon>
        <taxon>Imparidentia</taxon>
        <taxon>Neoheterodontei</taxon>
        <taxon>Myida</taxon>
        <taxon>Dreissenoidea</taxon>
        <taxon>Dreissenidae</taxon>
        <taxon>Dreissena</taxon>
    </lineage>
</organism>
<dbReference type="AlphaFoldDB" id="A0A9D4KA25"/>
<dbReference type="EMBL" id="JAIWYP010000004">
    <property type="protein sequence ID" value="KAH3835943.1"/>
    <property type="molecule type" value="Genomic_DNA"/>
</dbReference>
<accession>A0A9D4KA25</accession>
<dbReference type="Proteomes" id="UP000828390">
    <property type="component" value="Unassembled WGS sequence"/>
</dbReference>
<evidence type="ECO:0000313" key="2">
    <source>
        <dbReference type="Proteomes" id="UP000828390"/>
    </source>
</evidence>
<reference evidence="1" key="2">
    <citation type="submission" date="2020-11" db="EMBL/GenBank/DDBJ databases">
        <authorList>
            <person name="McCartney M.A."/>
            <person name="Auch B."/>
            <person name="Kono T."/>
            <person name="Mallez S."/>
            <person name="Becker A."/>
            <person name="Gohl D.M."/>
            <person name="Silverstein K.A.T."/>
            <person name="Koren S."/>
            <person name="Bechman K.B."/>
            <person name="Herman A."/>
            <person name="Abrahante J.E."/>
            <person name="Garbe J."/>
        </authorList>
    </citation>
    <scope>NUCLEOTIDE SEQUENCE</scope>
    <source>
        <strain evidence="1">Duluth1</strain>
        <tissue evidence="1">Whole animal</tissue>
    </source>
</reference>
<reference evidence="1" key="1">
    <citation type="journal article" date="2019" name="bioRxiv">
        <title>The Genome of the Zebra Mussel, Dreissena polymorpha: A Resource for Invasive Species Research.</title>
        <authorList>
            <person name="McCartney M.A."/>
            <person name="Auch B."/>
            <person name="Kono T."/>
            <person name="Mallez S."/>
            <person name="Zhang Y."/>
            <person name="Obille A."/>
            <person name="Becker A."/>
            <person name="Abrahante J.E."/>
            <person name="Garbe J."/>
            <person name="Badalamenti J.P."/>
            <person name="Herman A."/>
            <person name="Mangelson H."/>
            <person name="Liachko I."/>
            <person name="Sullivan S."/>
            <person name="Sone E.D."/>
            <person name="Koren S."/>
            <person name="Silverstein K.A.T."/>
            <person name="Beckman K.B."/>
            <person name="Gohl D.M."/>
        </authorList>
    </citation>
    <scope>NUCLEOTIDE SEQUENCE</scope>
    <source>
        <strain evidence="1">Duluth1</strain>
        <tissue evidence="1">Whole animal</tissue>
    </source>
</reference>
<sequence length="66" mass="7887">MLQSILQQFVYFIPKLQDKTHEKWMSIFLNDKGLLERLVHIQETEGFPTKDEGVYVTALKRLYTRT</sequence>
<name>A0A9D4KA25_DREPO</name>
<evidence type="ECO:0000313" key="1">
    <source>
        <dbReference type="EMBL" id="KAH3835943.1"/>
    </source>
</evidence>
<gene>
    <name evidence="1" type="ORF">DPMN_109312</name>
</gene>
<comment type="caution">
    <text evidence="1">The sequence shown here is derived from an EMBL/GenBank/DDBJ whole genome shotgun (WGS) entry which is preliminary data.</text>
</comment>
<keyword evidence="2" id="KW-1185">Reference proteome</keyword>
<protein>
    <submittedName>
        <fullName evidence="1">Uncharacterized protein</fullName>
    </submittedName>
</protein>